<sequence length="74" mass="8618">MADQSELTQRLIELEIQLAHVQRAYDHLNEVVTEQAMRQDRMHAALKSMKEKMSELKAGKESTQDPLDEKPPHY</sequence>
<evidence type="ECO:0000313" key="4">
    <source>
        <dbReference type="Proteomes" id="UP000316304"/>
    </source>
</evidence>
<dbReference type="EMBL" id="SJPT01000004">
    <property type="protein sequence ID" value="TWU23089.1"/>
    <property type="molecule type" value="Genomic_DNA"/>
</dbReference>
<evidence type="ECO:0000313" key="3">
    <source>
        <dbReference type="EMBL" id="TWU23089.1"/>
    </source>
</evidence>
<feature type="coiled-coil region" evidence="1">
    <location>
        <begin position="4"/>
        <end position="31"/>
    </location>
</feature>
<protein>
    <recommendedName>
        <fullName evidence="5">Protein SlyX</fullName>
    </recommendedName>
</protein>
<proteinExistence type="predicted"/>
<name>A0A5C6CJV0_9BACT</name>
<keyword evidence="1" id="KW-0175">Coiled coil</keyword>
<keyword evidence="4" id="KW-1185">Reference proteome</keyword>
<feature type="region of interest" description="Disordered" evidence="2">
    <location>
        <begin position="49"/>
        <end position="74"/>
    </location>
</feature>
<evidence type="ECO:0000256" key="2">
    <source>
        <dbReference type="SAM" id="MobiDB-lite"/>
    </source>
</evidence>
<evidence type="ECO:0000256" key="1">
    <source>
        <dbReference type="SAM" id="Coils"/>
    </source>
</evidence>
<comment type="caution">
    <text evidence="3">The sequence shown here is derived from an EMBL/GenBank/DDBJ whole genome shotgun (WGS) entry which is preliminary data.</text>
</comment>
<organism evidence="3 4">
    <name type="scientific">Novipirellula galeiformis</name>
    <dbReference type="NCBI Taxonomy" id="2528004"/>
    <lineage>
        <taxon>Bacteria</taxon>
        <taxon>Pseudomonadati</taxon>
        <taxon>Planctomycetota</taxon>
        <taxon>Planctomycetia</taxon>
        <taxon>Pirellulales</taxon>
        <taxon>Pirellulaceae</taxon>
        <taxon>Novipirellula</taxon>
    </lineage>
</organism>
<dbReference type="Gene3D" id="1.20.5.300">
    <property type="match status" value="1"/>
</dbReference>
<dbReference type="InterPro" id="IPR007236">
    <property type="entry name" value="SlyX"/>
</dbReference>
<reference evidence="3 4" key="1">
    <citation type="submission" date="2019-02" db="EMBL/GenBank/DDBJ databases">
        <title>Deep-cultivation of Planctomycetes and their phenomic and genomic characterization uncovers novel biology.</title>
        <authorList>
            <person name="Wiegand S."/>
            <person name="Jogler M."/>
            <person name="Boedeker C."/>
            <person name="Pinto D."/>
            <person name="Vollmers J."/>
            <person name="Rivas-Marin E."/>
            <person name="Kohn T."/>
            <person name="Peeters S.H."/>
            <person name="Heuer A."/>
            <person name="Rast P."/>
            <person name="Oberbeckmann S."/>
            <person name="Bunk B."/>
            <person name="Jeske O."/>
            <person name="Meyerdierks A."/>
            <person name="Storesund J.E."/>
            <person name="Kallscheuer N."/>
            <person name="Luecker S."/>
            <person name="Lage O.M."/>
            <person name="Pohl T."/>
            <person name="Merkel B.J."/>
            <person name="Hornburger P."/>
            <person name="Mueller R.-W."/>
            <person name="Bruemmer F."/>
            <person name="Labrenz M."/>
            <person name="Spormann A.M."/>
            <person name="Op Den Camp H."/>
            <person name="Overmann J."/>
            <person name="Amann R."/>
            <person name="Jetten M.S.M."/>
            <person name="Mascher T."/>
            <person name="Medema M.H."/>
            <person name="Devos D.P."/>
            <person name="Kaster A.-K."/>
            <person name="Ovreas L."/>
            <person name="Rohde M."/>
            <person name="Galperin M.Y."/>
            <person name="Jogler C."/>
        </authorList>
    </citation>
    <scope>NUCLEOTIDE SEQUENCE [LARGE SCALE GENOMIC DNA]</scope>
    <source>
        <strain evidence="3 4">Pla52o</strain>
    </source>
</reference>
<dbReference type="RefSeq" id="WP_146594872.1">
    <property type="nucleotide sequence ID" value="NZ_SJPT01000004.1"/>
</dbReference>
<dbReference type="PANTHER" id="PTHR36508">
    <property type="entry name" value="PROTEIN SLYX"/>
    <property type="match status" value="1"/>
</dbReference>
<evidence type="ECO:0008006" key="5">
    <source>
        <dbReference type="Google" id="ProtNLM"/>
    </source>
</evidence>
<accession>A0A5C6CJV0</accession>
<dbReference type="Pfam" id="PF04102">
    <property type="entry name" value="SlyX"/>
    <property type="match status" value="1"/>
</dbReference>
<dbReference type="AlphaFoldDB" id="A0A5C6CJV0"/>
<dbReference type="OrthoDB" id="284584at2"/>
<dbReference type="PANTHER" id="PTHR36508:SF1">
    <property type="entry name" value="PROTEIN SLYX"/>
    <property type="match status" value="1"/>
</dbReference>
<dbReference type="Proteomes" id="UP000316304">
    <property type="component" value="Unassembled WGS sequence"/>
</dbReference>
<gene>
    <name evidence="3" type="ORF">Pla52o_26230</name>
</gene>